<dbReference type="EMBL" id="JBCGBO010000005">
    <property type="protein sequence ID" value="KAK9200249.1"/>
    <property type="molecule type" value="Genomic_DNA"/>
</dbReference>
<evidence type="ECO:0000313" key="2">
    <source>
        <dbReference type="Proteomes" id="UP001428341"/>
    </source>
</evidence>
<comment type="caution">
    <text evidence="1">The sequence shown here is derived from an EMBL/GenBank/DDBJ whole genome shotgun (WGS) entry which is preliminary data.</text>
</comment>
<gene>
    <name evidence="1" type="ORF">WN944_015446</name>
</gene>
<proteinExistence type="predicted"/>
<reference evidence="1 2" key="1">
    <citation type="submission" date="2024-05" db="EMBL/GenBank/DDBJ databases">
        <title>Haplotype-resolved chromosome-level genome assembly of Huyou (Citrus changshanensis).</title>
        <authorList>
            <person name="Miao C."/>
            <person name="Chen W."/>
            <person name="Wu Y."/>
            <person name="Wang L."/>
            <person name="Zhao S."/>
            <person name="Grierson D."/>
            <person name="Xu C."/>
            <person name="Chen K."/>
        </authorList>
    </citation>
    <scope>NUCLEOTIDE SEQUENCE [LARGE SCALE GENOMIC DNA]</scope>
    <source>
        <strain evidence="1">01-14</strain>
        <tissue evidence="1">Leaf</tissue>
    </source>
</reference>
<accession>A0AAP0M8Z9</accession>
<dbReference type="Proteomes" id="UP001428341">
    <property type="component" value="Unassembled WGS sequence"/>
</dbReference>
<organism evidence="1 2">
    <name type="scientific">Citrus x changshan-huyou</name>
    <dbReference type="NCBI Taxonomy" id="2935761"/>
    <lineage>
        <taxon>Eukaryota</taxon>
        <taxon>Viridiplantae</taxon>
        <taxon>Streptophyta</taxon>
        <taxon>Embryophyta</taxon>
        <taxon>Tracheophyta</taxon>
        <taxon>Spermatophyta</taxon>
        <taxon>Magnoliopsida</taxon>
        <taxon>eudicotyledons</taxon>
        <taxon>Gunneridae</taxon>
        <taxon>Pentapetalae</taxon>
        <taxon>rosids</taxon>
        <taxon>malvids</taxon>
        <taxon>Sapindales</taxon>
        <taxon>Rutaceae</taxon>
        <taxon>Aurantioideae</taxon>
        <taxon>Citrus</taxon>
    </lineage>
</organism>
<name>A0AAP0M8Z9_9ROSI</name>
<dbReference type="AlphaFoldDB" id="A0AAP0M8Z9"/>
<protein>
    <submittedName>
        <fullName evidence="1">Uncharacterized protein</fullName>
    </submittedName>
</protein>
<evidence type="ECO:0000313" key="1">
    <source>
        <dbReference type="EMBL" id="KAK9200249.1"/>
    </source>
</evidence>
<sequence>MTDNAKIRARVNSIRILRSRHEMVIIRQVIVRTIIIISMRIVKTKICVGCSMKMCIILT</sequence>
<keyword evidence="2" id="KW-1185">Reference proteome</keyword>